<reference evidence="11" key="1">
    <citation type="submission" date="2023-07" db="EMBL/GenBank/DDBJ databases">
        <title>Sorghum-associated microbial communities from plants grown in Nebraska, USA.</title>
        <authorList>
            <person name="Schachtman D."/>
        </authorList>
    </citation>
    <scope>NUCLEOTIDE SEQUENCE</scope>
    <source>
        <strain evidence="11">DS3315</strain>
    </source>
</reference>
<comment type="caution">
    <text evidence="11">The sequence shown here is derived from an EMBL/GenBank/DDBJ whole genome shotgun (WGS) entry which is preliminary data.</text>
</comment>
<dbReference type="Pfam" id="PF02771">
    <property type="entry name" value="Acyl-CoA_dh_N"/>
    <property type="match status" value="1"/>
</dbReference>
<evidence type="ECO:0000256" key="1">
    <source>
        <dbReference type="ARBA" id="ARBA00001974"/>
    </source>
</evidence>
<evidence type="ECO:0000313" key="12">
    <source>
        <dbReference type="Proteomes" id="UP001224845"/>
    </source>
</evidence>
<dbReference type="PANTHER" id="PTHR43884:SF40">
    <property type="entry name" value="ACYL-COA DEHYDROGENASE"/>
    <property type="match status" value="1"/>
</dbReference>
<dbReference type="GO" id="GO:0003995">
    <property type="term" value="F:acyl-CoA dehydrogenase activity"/>
    <property type="evidence" value="ECO:0007669"/>
    <property type="project" value="InterPro"/>
</dbReference>
<comment type="pathway">
    <text evidence="2">Amino-acid degradation; L-valine degradation.</text>
</comment>
<dbReference type="GO" id="GO:0050660">
    <property type="term" value="F:flavin adenine dinucleotide binding"/>
    <property type="evidence" value="ECO:0007669"/>
    <property type="project" value="InterPro"/>
</dbReference>
<dbReference type="Pfam" id="PF02770">
    <property type="entry name" value="Acyl-CoA_dh_M"/>
    <property type="match status" value="1"/>
</dbReference>
<organism evidence="11 12">
    <name type="scientific">Variovorax paradoxus</name>
    <dbReference type="NCBI Taxonomy" id="34073"/>
    <lineage>
        <taxon>Bacteria</taxon>
        <taxon>Pseudomonadati</taxon>
        <taxon>Pseudomonadota</taxon>
        <taxon>Betaproteobacteria</taxon>
        <taxon>Burkholderiales</taxon>
        <taxon>Comamonadaceae</taxon>
        <taxon>Variovorax</taxon>
    </lineage>
</organism>
<dbReference type="Gene3D" id="1.10.540.10">
    <property type="entry name" value="Acyl-CoA dehydrogenase/oxidase, N-terminal domain"/>
    <property type="match status" value="1"/>
</dbReference>
<dbReference type="InterPro" id="IPR009075">
    <property type="entry name" value="AcylCo_DH/oxidase_C"/>
</dbReference>
<dbReference type="SUPFAM" id="SSF56645">
    <property type="entry name" value="Acyl-CoA dehydrogenase NM domain-like"/>
    <property type="match status" value="1"/>
</dbReference>
<dbReference type="Gene3D" id="1.20.140.10">
    <property type="entry name" value="Butyryl-CoA Dehydrogenase, subunit A, domain 3"/>
    <property type="match status" value="1"/>
</dbReference>
<sequence length="391" mass="42534">MALDPTSFQVLLTSVQRFVMERLLPNENHVEEFDEVPSQLISEMKELGLFGLSIPEEYGGSGLSMAQECCVIREFGRTAAAFRSVFSTNVGIGSQGILMDGTQDQKAEFLPRVASGDLVMSFALTEPDAGSDPSSLRTRADHDGTHYVINGRKRFISNAPRAGAFTLMARTGEMGANGISAFVVPAGLPGISLGKIDKKMGQKGSQTCDVVFDNVRIPVANIIGGIPGKGFRTAMKVLDRGRLHIAAVACGMASRVLNESRRYAAQRKQFGQRIGDFQLVQAMLADSQAELYAGWSMVQDCATRYDGRDPSVRNAEITMLASCCKMFCTEMAGRIADRGVQVHGGAGYMNESVVERFFRDTRLLRLYEGTTQIQQLIIGRYLASEVDPLAG</sequence>
<dbReference type="PIRSF" id="PIRSF016578">
    <property type="entry name" value="HsaA"/>
    <property type="match status" value="1"/>
</dbReference>
<dbReference type="InterPro" id="IPR006089">
    <property type="entry name" value="Acyl-CoA_DH_CS"/>
</dbReference>
<gene>
    <name evidence="11" type="ORF">J2W39_006124</name>
</gene>
<evidence type="ECO:0000259" key="9">
    <source>
        <dbReference type="Pfam" id="PF02770"/>
    </source>
</evidence>
<keyword evidence="5" id="KW-0285">Flavoprotein</keyword>
<dbReference type="InterPro" id="IPR046373">
    <property type="entry name" value="Acyl-CoA_Oxase/DH_mid-dom_sf"/>
</dbReference>
<dbReference type="PROSITE" id="PS00072">
    <property type="entry name" value="ACYL_COA_DH_1"/>
    <property type="match status" value="1"/>
</dbReference>
<dbReference type="Gene3D" id="2.40.110.10">
    <property type="entry name" value="Butyryl-CoA Dehydrogenase, subunit A, domain 2"/>
    <property type="match status" value="1"/>
</dbReference>
<feature type="domain" description="Acyl-CoA dehydrogenase/oxidase C-terminal" evidence="8">
    <location>
        <begin position="228"/>
        <end position="381"/>
    </location>
</feature>
<dbReference type="GO" id="GO:0009083">
    <property type="term" value="P:branched-chain amino acid catabolic process"/>
    <property type="evidence" value="ECO:0007669"/>
    <property type="project" value="UniProtKB-KW"/>
</dbReference>
<dbReference type="EC" id="1.3.99.-" evidence="11"/>
<protein>
    <submittedName>
        <fullName evidence="11">Acyl-CoA dehydrogenase</fullName>
        <ecNumber evidence="11">1.3.99.-</ecNumber>
    </submittedName>
</protein>
<comment type="cofactor">
    <cofactor evidence="1">
        <name>FAD</name>
        <dbReference type="ChEBI" id="CHEBI:57692"/>
    </cofactor>
</comment>
<evidence type="ECO:0000259" key="8">
    <source>
        <dbReference type="Pfam" id="PF00441"/>
    </source>
</evidence>
<feature type="domain" description="Acyl-CoA dehydrogenase/oxidase N-terminal" evidence="10">
    <location>
        <begin position="11"/>
        <end position="117"/>
    </location>
</feature>
<proteinExistence type="inferred from homology"/>
<dbReference type="Pfam" id="PF00441">
    <property type="entry name" value="Acyl-CoA_dh_1"/>
    <property type="match status" value="1"/>
</dbReference>
<accession>A0AAW8EP97</accession>
<dbReference type="Proteomes" id="UP001224845">
    <property type="component" value="Unassembled WGS sequence"/>
</dbReference>
<keyword evidence="7 11" id="KW-0560">Oxidoreductase</keyword>
<dbReference type="PROSITE" id="PS00073">
    <property type="entry name" value="ACYL_COA_DH_2"/>
    <property type="match status" value="1"/>
</dbReference>
<dbReference type="RefSeq" id="WP_307596876.1">
    <property type="nucleotide sequence ID" value="NZ_JAUSRV010000020.1"/>
</dbReference>
<dbReference type="EMBL" id="JAUSRV010000020">
    <property type="protein sequence ID" value="MDP9974840.1"/>
    <property type="molecule type" value="Genomic_DNA"/>
</dbReference>
<evidence type="ECO:0000313" key="11">
    <source>
        <dbReference type="EMBL" id="MDP9974840.1"/>
    </source>
</evidence>
<dbReference type="InterPro" id="IPR009100">
    <property type="entry name" value="AcylCoA_DH/oxidase_NM_dom_sf"/>
</dbReference>
<evidence type="ECO:0000256" key="7">
    <source>
        <dbReference type="ARBA" id="ARBA00023002"/>
    </source>
</evidence>
<evidence type="ECO:0000256" key="3">
    <source>
        <dbReference type="ARBA" id="ARBA00009347"/>
    </source>
</evidence>
<name>A0AAW8EP97_VARPD</name>
<keyword evidence="6" id="KW-0274">FAD</keyword>
<dbReference type="InterPro" id="IPR013786">
    <property type="entry name" value="AcylCoA_DH/ox_N"/>
</dbReference>
<dbReference type="PANTHER" id="PTHR43884">
    <property type="entry name" value="ACYL-COA DEHYDROGENASE"/>
    <property type="match status" value="1"/>
</dbReference>
<dbReference type="InterPro" id="IPR037069">
    <property type="entry name" value="AcylCoA_DH/ox_N_sf"/>
</dbReference>
<evidence type="ECO:0000256" key="6">
    <source>
        <dbReference type="ARBA" id="ARBA00022827"/>
    </source>
</evidence>
<dbReference type="FunFam" id="2.40.110.10:FF:000001">
    <property type="entry name" value="Acyl-CoA dehydrogenase, mitochondrial"/>
    <property type="match status" value="1"/>
</dbReference>
<dbReference type="FunFam" id="1.10.540.10:FF:000001">
    <property type="entry name" value="Very long-chain-specific acyl-CoA dehydrogenase, mitochondrial"/>
    <property type="match status" value="1"/>
</dbReference>
<evidence type="ECO:0000256" key="5">
    <source>
        <dbReference type="ARBA" id="ARBA00022630"/>
    </source>
</evidence>
<comment type="similarity">
    <text evidence="3">Belongs to the acyl-CoA dehydrogenase family.</text>
</comment>
<keyword evidence="4" id="KW-0101">Branched-chain amino acid catabolism</keyword>
<feature type="domain" description="Acyl-CoA oxidase/dehydrogenase middle" evidence="9">
    <location>
        <begin position="121"/>
        <end position="215"/>
    </location>
</feature>
<dbReference type="AlphaFoldDB" id="A0AAW8EP97"/>
<evidence type="ECO:0000256" key="2">
    <source>
        <dbReference type="ARBA" id="ARBA00005109"/>
    </source>
</evidence>
<evidence type="ECO:0000256" key="4">
    <source>
        <dbReference type="ARBA" id="ARBA00022456"/>
    </source>
</evidence>
<dbReference type="SUPFAM" id="SSF47203">
    <property type="entry name" value="Acyl-CoA dehydrogenase C-terminal domain-like"/>
    <property type="match status" value="1"/>
</dbReference>
<evidence type="ECO:0000259" key="10">
    <source>
        <dbReference type="Pfam" id="PF02771"/>
    </source>
</evidence>
<dbReference type="InterPro" id="IPR006091">
    <property type="entry name" value="Acyl-CoA_Oxase/DH_mid-dom"/>
</dbReference>
<dbReference type="InterPro" id="IPR036250">
    <property type="entry name" value="AcylCo_DH-like_C"/>
</dbReference>
<dbReference type="FunFam" id="1.20.140.10:FF:000001">
    <property type="entry name" value="Acyl-CoA dehydrogenase"/>
    <property type="match status" value="1"/>
</dbReference>